<dbReference type="PROSITE" id="PS51819">
    <property type="entry name" value="VOC"/>
    <property type="match status" value="1"/>
</dbReference>
<dbReference type="Gene3D" id="3.10.180.10">
    <property type="entry name" value="2,3-Dihydroxybiphenyl 1,2-Dioxygenase, domain 1"/>
    <property type="match status" value="1"/>
</dbReference>
<name>A0A1U7PNL7_9BACI</name>
<dbReference type="InterPro" id="IPR029068">
    <property type="entry name" value="Glyas_Bleomycin-R_OHBP_Dase"/>
</dbReference>
<reference evidence="3" key="1">
    <citation type="submission" date="2017-01" db="EMBL/GenBank/DDBJ databases">
        <authorList>
            <person name="Varghese N."/>
            <person name="Submissions S."/>
        </authorList>
    </citation>
    <scope>NUCLEOTIDE SEQUENCE [LARGE SCALE GENOMIC DNA]</scope>
    <source>
        <strain evidence="3">MNA4</strain>
    </source>
</reference>
<dbReference type="SUPFAM" id="SSF54593">
    <property type="entry name" value="Glyoxalase/Bleomycin resistance protein/Dihydroxybiphenyl dioxygenase"/>
    <property type="match status" value="1"/>
</dbReference>
<evidence type="ECO:0000259" key="1">
    <source>
        <dbReference type="PROSITE" id="PS51819"/>
    </source>
</evidence>
<dbReference type="RefSeq" id="WP_144264371.1">
    <property type="nucleotide sequence ID" value="NZ_FTPL01000005.1"/>
</dbReference>
<gene>
    <name evidence="2" type="ORF">SAMN05428946_2907</name>
</gene>
<dbReference type="STRING" id="550447.SAMN05428946_2907"/>
<dbReference type="OrthoDB" id="291991at2"/>
<dbReference type="InterPro" id="IPR037523">
    <property type="entry name" value="VOC_core"/>
</dbReference>
<dbReference type="Proteomes" id="UP000187550">
    <property type="component" value="Unassembled WGS sequence"/>
</dbReference>
<dbReference type="Pfam" id="PF00903">
    <property type="entry name" value="Glyoxalase"/>
    <property type="match status" value="1"/>
</dbReference>
<organism evidence="2 3">
    <name type="scientific">Edaphobacillus lindanitolerans</name>
    <dbReference type="NCBI Taxonomy" id="550447"/>
    <lineage>
        <taxon>Bacteria</taxon>
        <taxon>Bacillati</taxon>
        <taxon>Bacillota</taxon>
        <taxon>Bacilli</taxon>
        <taxon>Bacillales</taxon>
        <taxon>Bacillaceae</taxon>
        <taxon>Edaphobacillus</taxon>
    </lineage>
</organism>
<keyword evidence="3" id="KW-1185">Reference proteome</keyword>
<dbReference type="EMBL" id="FTPL01000005">
    <property type="protein sequence ID" value="SIT92976.1"/>
    <property type="molecule type" value="Genomic_DNA"/>
</dbReference>
<dbReference type="AlphaFoldDB" id="A0A1U7PNL7"/>
<dbReference type="CDD" id="cd06587">
    <property type="entry name" value="VOC"/>
    <property type="match status" value="1"/>
</dbReference>
<evidence type="ECO:0000313" key="3">
    <source>
        <dbReference type="Proteomes" id="UP000187550"/>
    </source>
</evidence>
<proteinExistence type="predicted"/>
<evidence type="ECO:0000313" key="2">
    <source>
        <dbReference type="EMBL" id="SIT92976.1"/>
    </source>
</evidence>
<dbReference type="InterPro" id="IPR004360">
    <property type="entry name" value="Glyas_Fos-R_dOase_dom"/>
</dbReference>
<sequence length="137" mass="15199">MSALLQRVGTIYIPVADPEKASKWYQDMLGAVENFRNEDQAILDLANQSFFCVKAKAGESSGFIDHYGNQHFSVTFEVDGLGQLRELHSSLASKGVAVGKIEDRGHPGYNFVFSDIDGNKFDVWSELSSVFKEKFGV</sequence>
<protein>
    <recommendedName>
        <fullName evidence="1">VOC domain-containing protein</fullName>
    </recommendedName>
</protein>
<accession>A0A1U7PNL7</accession>
<feature type="domain" description="VOC" evidence="1">
    <location>
        <begin position="7"/>
        <end position="126"/>
    </location>
</feature>